<dbReference type="AlphaFoldDB" id="A0A2H3JMU5"/>
<proteinExistence type="predicted"/>
<protein>
    <submittedName>
        <fullName evidence="2">Uncharacterized protein</fullName>
    </submittedName>
</protein>
<evidence type="ECO:0000313" key="3">
    <source>
        <dbReference type="Proteomes" id="UP000218811"/>
    </source>
</evidence>
<accession>A0A2H3JMU5</accession>
<feature type="region of interest" description="Disordered" evidence="1">
    <location>
        <begin position="101"/>
        <end position="132"/>
    </location>
</feature>
<organism evidence="2 3">
    <name type="scientific">Wolfiporia cocos (strain MD-104)</name>
    <name type="common">Brown rot fungus</name>
    <dbReference type="NCBI Taxonomy" id="742152"/>
    <lineage>
        <taxon>Eukaryota</taxon>
        <taxon>Fungi</taxon>
        <taxon>Dikarya</taxon>
        <taxon>Basidiomycota</taxon>
        <taxon>Agaricomycotina</taxon>
        <taxon>Agaricomycetes</taxon>
        <taxon>Polyporales</taxon>
        <taxon>Phaeolaceae</taxon>
        <taxon>Wolfiporia</taxon>
    </lineage>
</organism>
<evidence type="ECO:0000256" key="1">
    <source>
        <dbReference type="SAM" id="MobiDB-lite"/>
    </source>
</evidence>
<reference evidence="2 3" key="1">
    <citation type="journal article" date="2012" name="Science">
        <title>The Paleozoic origin of enzymatic lignin decomposition reconstructed from 31 fungal genomes.</title>
        <authorList>
            <person name="Floudas D."/>
            <person name="Binder M."/>
            <person name="Riley R."/>
            <person name="Barry K."/>
            <person name="Blanchette R.A."/>
            <person name="Henrissat B."/>
            <person name="Martinez A.T."/>
            <person name="Otillar R."/>
            <person name="Spatafora J.W."/>
            <person name="Yadav J.S."/>
            <person name="Aerts A."/>
            <person name="Benoit I."/>
            <person name="Boyd A."/>
            <person name="Carlson A."/>
            <person name="Copeland A."/>
            <person name="Coutinho P.M."/>
            <person name="de Vries R.P."/>
            <person name="Ferreira P."/>
            <person name="Findley K."/>
            <person name="Foster B."/>
            <person name="Gaskell J."/>
            <person name="Glotzer D."/>
            <person name="Gorecki P."/>
            <person name="Heitman J."/>
            <person name="Hesse C."/>
            <person name="Hori C."/>
            <person name="Igarashi K."/>
            <person name="Jurgens J.A."/>
            <person name="Kallen N."/>
            <person name="Kersten P."/>
            <person name="Kohler A."/>
            <person name="Kuees U."/>
            <person name="Kumar T.K.A."/>
            <person name="Kuo A."/>
            <person name="LaButti K."/>
            <person name="Larrondo L.F."/>
            <person name="Lindquist E."/>
            <person name="Ling A."/>
            <person name="Lombard V."/>
            <person name="Lucas S."/>
            <person name="Lundell T."/>
            <person name="Martin R."/>
            <person name="McLaughlin D.J."/>
            <person name="Morgenstern I."/>
            <person name="Morin E."/>
            <person name="Murat C."/>
            <person name="Nagy L.G."/>
            <person name="Nolan M."/>
            <person name="Ohm R.A."/>
            <person name="Patyshakuliyeva A."/>
            <person name="Rokas A."/>
            <person name="Ruiz-Duenas F.J."/>
            <person name="Sabat G."/>
            <person name="Salamov A."/>
            <person name="Samejima M."/>
            <person name="Schmutz J."/>
            <person name="Slot J.C."/>
            <person name="St John F."/>
            <person name="Stenlid J."/>
            <person name="Sun H."/>
            <person name="Sun S."/>
            <person name="Syed K."/>
            <person name="Tsang A."/>
            <person name="Wiebenga A."/>
            <person name="Young D."/>
            <person name="Pisabarro A."/>
            <person name="Eastwood D.C."/>
            <person name="Martin F."/>
            <person name="Cullen D."/>
            <person name="Grigoriev I.V."/>
            <person name="Hibbett D.S."/>
        </authorList>
    </citation>
    <scope>NUCLEOTIDE SEQUENCE [LARGE SCALE GENOMIC DNA]</scope>
    <source>
        <strain evidence="2 3">MD-104</strain>
    </source>
</reference>
<dbReference type="EMBL" id="KB468113">
    <property type="protein sequence ID" value="PCH41223.1"/>
    <property type="molecule type" value="Genomic_DNA"/>
</dbReference>
<gene>
    <name evidence="2" type="ORF">WOLCODRAFT_162908</name>
</gene>
<dbReference type="Proteomes" id="UP000218811">
    <property type="component" value="Unassembled WGS sequence"/>
</dbReference>
<evidence type="ECO:0000313" key="2">
    <source>
        <dbReference type="EMBL" id="PCH41223.1"/>
    </source>
</evidence>
<sequence length="132" mass="14612">MRSNPFRVELTIHLTARPSGLHPWAPRKSPGQLRIEQNGMEQLSHASGSAGHPHTYHASRAACARTRHRTCPALRALPSARASVPARCARDWQMPVGAARIGARFSPPRPSAELDRRLEPTGRARARSRVFE</sequence>
<name>A0A2H3JMU5_WOLCO</name>
<keyword evidence="3" id="KW-1185">Reference proteome</keyword>
<feature type="compositionally biased region" description="Basic and acidic residues" evidence="1">
    <location>
        <begin position="112"/>
        <end position="122"/>
    </location>
</feature>